<dbReference type="EMBL" id="VSRR010018695">
    <property type="protein sequence ID" value="MPC61605.1"/>
    <property type="molecule type" value="Genomic_DNA"/>
</dbReference>
<dbReference type="AlphaFoldDB" id="A0A5B7GW78"/>
<sequence length="74" mass="8387">MVVVCGAWDEVTEAECGEMCSDVFRACRMTRNLFAVVSVISDLKQIQTSECDSQQLYGIRRYQQQSLPLFTLTS</sequence>
<name>A0A5B7GW78_PORTR</name>
<protein>
    <submittedName>
        <fullName evidence="1">Uncharacterized protein</fullName>
    </submittedName>
</protein>
<accession>A0A5B7GW78</accession>
<reference evidence="1 2" key="1">
    <citation type="submission" date="2019-05" db="EMBL/GenBank/DDBJ databases">
        <title>Another draft genome of Portunus trituberculatus and its Hox gene families provides insights of decapod evolution.</title>
        <authorList>
            <person name="Jeong J.-H."/>
            <person name="Song I."/>
            <person name="Kim S."/>
            <person name="Choi T."/>
            <person name="Kim D."/>
            <person name="Ryu S."/>
            <person name="Kim W."/>
        </authorList>
    </citation>
    <scope>NUCLEOTIDE SEQUENCE [LARGE SCALE GENOMIC DNA]</scope>
    <source>
        <tissue evidence="1">Muscle</tissue>
    </source>
</reference>
<dbReference type="Proteomes" id="UP000324222">
    <property type="component" value="Unassembled WGS sequence"/>
</dbReference>
<evidence type="ECO:0000313" key="1">
    <source>
        <dbReference type="EMBL" id="MPC61605.1"/>
    </source>
</evidence>
<proteinExistence type="predicted"/>
<gene>
    <name evidence="1" type="ORF">E2C01_055679</name>
</gene>
<comment type="caution">
    <text evidence="1">The sequence shown here is derived from an EMBL/GenBank/DDBJ whole genome shotgun (WGS) entry which is preliminary data.</text>
</comment>
<organism evidence="1 2">
    <name type="scientific">Portunus trituberculatus</name>
    <name type="common">Swimming crab</name>
    <name type="synonym">Neptunus trituberculatus</name>
    <dbReference type="NCBI Taxonomy" id="210409"/>
    <lineage>
        <taxon>Eukaryota</taxon>
        <taxon>Metazoa</taxon>
        <taxon>Ecdysozoa</taxon>
        <taxon>Arthropoda</taxon>
        <taxon>Crustacea</taxon>
        <taxon>Multicrustacea</taxon>
        <taxon>Malacostraca</taxon>
        <taxon>Eumalacostraca</taxon>
        <taxon>Eucarida</taxon>
        <taxon>Decapoda</taxon>
        <taxon>Pleocyemata</taxon>
        <taxon>Brachyura</taxon>
        <taxon>Eubrachyura</taxon>
        <taxon>Portunoidea</taxon>
        <taxon>Portunidae</taxon>
        <taxon>Portuninae</taxon>
        <taxon>Portunus</taxon>
    </lineage>
</organism>
<keyword evidence="2" id="KW-1185">Reference proteome</keyword>
<evidence type="ECO:0000313" key="2">
    <source>
        <dbReference type="Proteomes" id="UP000324222"/>
    </source>
</evidence>